<keyword evidence="1" id="KW-0732">Signal</keyword>
<comment type="caution">
    <text evidence="2">The sequence shown here is derived from an EMBL/GenBank/DDBJ whole genome shotgun (WGS) entry which is preliminary data.</text>
</comment>
<feature type="chain" id="PRO_5046700599" description="Peptidase A2 domain-containing protein" evidence="1">
    <location>
        <begin position="26"/>
        <end position="187"/>
    </location>
</feature>
<dbReference type="RefSeq" id="WP_161761258.1">
    <property type="nucleotide sequence ID" value="NZ_JAAATX020000003.1"/>
</dbReference>
<accession>A0ABS6J0B4</accession>
<dbReference type="Proteomes" id="UP000731907">
    <property type="component" value="Unassembled WGS sequence"/>
</dbReference>
<reference evidence="2 3" key="1">
    <citation type="submission" date="2021-06" db="EMBL/GenBank/DDBJ databases">
        <title>Rhodobacteraceae bacterium strain HSP-20.</title>
        <authorList>
            <person name="Chen W.-M."/>
        </authorList>
    </citation>
    <scope>NUCLEOTIDE SEQUENCE [LARGE SCALE GENOMIC DNA]</scope>
    <source>
        <strain evidence="2 3">HSP-20</strain>
    </source>
</reference>
<evidence type="ECO:0000313" key="3">
    <source>
        <dbReference type="Proteomes" id="UP000731907"/>
    </source>
</evidence>
<name>A0ABS6J0B4_9RHOB</name>
<gene>
    <name evidence="2" type="ORF">GU927_005025</name>
</gene>
<evidence type="ECO:0008006" key="4">
    <source>
        <dbReference type="Google" id="ProtNLM"/>
    </source>
</evidence>
<evidence type="ECO:0000313" key="2">
    <source>
        <dbReference type="EMBL" id="MBU9697206.1"/>
    </source>
</evidence>
<keyword evidence="3" id="KW-1185">Reference proteome</keyword>
<feature type="signal peptide" evidence="1">
    <location>
        <begin position="1"/>
        <end position="25"/>
    </location>
</feature>
<protein>
    <recommendedName>
        <fullName evidence="4">Peptidase A2 domain-containing protein</fullName>
    </recommendedName>
</protein>
<organism evidence="2 3">
    <name type="scientific">Paragemmobacter amnigenus</name>
    <dbReference type="NCBI Taxonomy" id="2852097"/>
    <lineage>
        <taxon>Bacteria</taxon>
        <taxon>Pseudomonadati</taxon>
        <taxon>Pseudomonadota</taxon>
        <taxon>Alphaproteobacteria</taxon>
        <taxon>Rhodobacterales</taxon>
        <taxon>Paracoccaceae</taxon>
        <taxon>Paragemmobacter</taxon>
    </lineage>
</organism>
<dbReference type="EMBL" id="JAAATX020000003">
    <property type="protein sequence ID" value="MBU9697206.1"/>
    <property type="molecule type" value="Genomic_DNA"/>
</dbReference>
<proteinExistence type="predicted"/>
<evidence type="ECO:0000256" key="1">
    <source>
        <dbReference type="SAM" id="SignalP"/>
    </source>
</evidence>
<sequence length="187" mass="18278">MRRCLVLLCLILPLAACQLSLPGRGAGADADGAAVPLADGPVMGGTVTTTTLDAPPVVAAAAGAAAVGAVAVPAAGDGPRPRARPVAAGAAVDVVPVAEAEAAPPAPAPKSQAQIACEKTKGIWSGTGSGAMACVRPTRDSGKSCDSKDDCEGECLARSRSCAPITPMFGCNAVLMDTGAEVTLCID</sequence>